<dbReference type="InterPro" id="IPR036291">
    <property type="entry name" value="NAD(P)-bd_dom_sf"/>
</dbReference>
<dbReference type="OrthoDB" id="9788235at2"/>
<name>A0A521EMN2_9BACT</name>
<gene>
    <name evidence="4" type="ORF">SAMN06265219_112131</name>
</gene>
<dbReference type="Proteomes" id="UP000317557">
    <property type="component" value="Unassembled WGS sequence"/>
</dbReference>
<evidence type="ECO:0000256" key="1">
    <source>
        <dbReference type="ARBA" id="ARBA00006484"/>
    </source>
</evidence>
<dbReference type="Gene3D" id="3.40.50.720">
    <property type="entry name" value="NAD(P)-binding Rossmann-like Domain"/>
    <property type="match status" value="1"/>
</dbReference>
<accession>A0A521EMN2</accession>
<evidence type="ECO:0000313" key="4">
    <source>
        <dbReference type="EMBL" id="SMO84711.1"/>
    </source>
</evidence>
<proteinExistence type="inferred from homology"/>
<sequence>MSSFKNKSILVTGGSSGIGLLLAKKSIREGAEKIIIWDVNNKAMKKAEEELGKGDYQVFTDRVDVSKPEAVHEAANEVLNNHGTVDILFNNAGIVTGKNFHQQSSDEITKTMAVNSLGLMYVAREFLPAMKNQKDGHIINITSAAGLTPNPGMAVYAGSKWAAVGWSESLKLELEKAKTGVKVLTVMPGYIDTGMFEGVTPPLFMPLLDPDDITEKIIKAVKRDKARLREPFLVKLTPFIKGILPASVYDFLADKLFGVYSSMDTFTGRNKKES</sequence>
<reference evidence="4 5" key="1">
    <citation type="submission" date="2017-05" db="EMBL/GenBank/DDBJ databases">
        <authorList>
            <person name="Varghese N."/>
            <person name="Submissions S."/>
        </authorList>
    </citation>
    <scope>NUCLEOTIDE SEQUENCE [LARGE SCALE GENOMIC DNA]</scope>
    <source>
        <strain evidence="4 5">DSM 21985</strain>
    </source>
</reference>
<dbReference type="PRINTS" id="PR00080">
    <property type="entry name" value="SDRFAMILY"/>
</dbReference>
<protein>
    <recommendedName>
        <fullName evidence="6">Short-chain dehydrogenase</fullName>
    </recommendedName>
</protein>
<evidence type="ECO:0000313" key="5">
    <source>
        <dbReference type="Proteomes" id="UP000317557"/>
    </source>
</evidence>
<evidence type="ECO:0000256" key="2">
    <source>
        <dbReference type="ARBA" id="ARBA00023002"/>
    </source>
</evidence>
<dbReference type="PRINTS" id="PR00081">
    <property type="entry name" value="GDHRDH"/>
</dbReference>
<dbReference type="EMBL" id="FXTP01000012">
    <property type="protein sequence ID" value="SMO84711.1"/>
    <property type="molecule type" value="Genomic_DNA"/>
</dbReference>
<comment type="similarity">
    <text evidence="1 3">Belongs to the short-chain dehydrogenases/reductases (SDR) family.</text>
</comment>
<evidence type="ECO:0008006" key="6">
    <source>
        <dbReference type="Google" id="ProtNLM"/>
    </source>
</evidence>
<dbReference type="PANTHER" id="PTHR24322">
    <property type="entry name" value="PKSB"/>
    <property type="match status" value="1"/>
</dbReference>
<dbReference type="CDD" id="cd05339">
    <property type="entry name" value="17beta-HSDXI-like_SDR_c"/>
    <property type="match status" value="1"/>
</dbReference>
<evidence type="ECO:0000256" key="3">
    <source>
        <dbReference type="RuleBase" id="RU000363"/>
    </source>
</evidence>
<dbReference type="SUPFAM" id="SSF51735">
    <property type="entry name" value="NAD(P)-binding Rossmann-fold domains"/>
    <property type="match status" value="1"/>
</dbReference>
<dbReference type="AlphaFoldDB" id="A0A521EMN2"/>
<dbReference type="PANTHER" id="PTHR24322:SF736">
    <property type="entry name" value="RETINOL DEHYDROGENASE 10"/>
    <property type="match status" value="1"/>
</dbReference>
<organism evidence="4 5">
    <name type="scientific">Gracilimonas mengyeensis</name>
    <dbReference type="NCBI Taxonomy" id="1302730"/>
    <lineage>
        <taxon>Bacteria</taxon>
        <taxon>Pseudomonadati</taxon>
        <taxon>Balneolota</taxon>
        <taxon>Balneolia</taxon>
        <taxon>Balneolales</taxon>
        <taxon>Balneolaceae</taxon>
        <taxon>Gracilimonas</taxon>
    </lineage>
</organism>
<dbReference type="RefSeq" id="WP_142455277.1">
    <property type="nucleotide sequence ID" value="NZ_FXTP01000012.1"/>
</dbReference>
<dbReference type="Pfam" id="PF00106">
    <property type="entry name" value="adh_short"/>
    <property type="match status" value="1"/>
</dbReference>
<keyword evidence="2" id="KW-0560">Oxidoreductase</keyword>
<dbReference type="InterPro" id="IPR002347">
    <property type="entry name" value="SDR_fam"/>
</dbReference>
<dbReference type="GO" id="GO:0016616">
    <property type="term" value="F:oxidoreductase activity, acting on the CH-OH group of donors, NAD or NADP as acceptor"/>
    <property type="evidence" value="ECO:0007669"/>
    <property type="project" value="TreeGrafter"/>
</dbReference>
<keyword evidence="5" id="KW-1185">Reference proteome</keyword>